<gene>
    <name evidence="2" type="ORF">AAP_04687</name>
</gene>
<sequence>MSELYTDQNFRTTARWEVFIERSDDDRELPSEVSKSATQEYPLRETEHFCCNASLLWEGKAKKNQTLQLMSVGSDKDEINGKPSMNAGQPLHSRLNSSMRLKPNGTMAQRNTKALRDRLIR</sequence>
<dbReference type="Proteomes" id="UP000242877">
    <property type="component" value="Unassembled WGS sequence"/>
</dbReference>
<dbReference type="EMBL" id="AZGZ01000023">
    <property type="protein sequence ID" value="KZZ88895.1"/>
    <property type="molecule type" value="Genomic_DNA"/>
</dbReference>
<keyword evidence="3" id="KW-1185">Reference proteome</keyword>
<organism evidence="2 3">
    <name type="scientific">Ascosphaera apis ARSEF 7405</name>
    <dbReference type="NCBI Taxonomy" id="392613"/>
    <lineage>
        <taxon>Eukaryota</taxon>
        <taxon>Fungi</taxon>
        <taxon>Dikarya</taxon>
        <taxon>Ascomycota</taxon>
        <taxon>Pezizomycotina</taxon>
        <taxon>Eurotiomycetes</taxon>
        <taxon>Eurotiomycetidae</taxon>
        <taxon>Onygenales</taxon>
        <taxon>Ascosphaeraceae</taxon>
        <taxon>Ascosphaera</taxon>
    </lineage>
</organism>
<evidence type="ECO:0000313" key="2">
    <source>
        <dbReference type="EMBL" id="KZZ88895.1"/>
    </source>
</evidence>
<comment type="caution">
    <text evidence="2">The sequence shown here is derived from an EMBL/GenBank/DDBJ whole genome shotgun (WGS) entry which is preliminary data.</text>
</comment>
<protein>
    <submittedName>
        <fullName evidence="2">Uncharacterized protein</fullName>
    </submittedName>
</protein>
<reference evidence="2 3" key="1">
    <citation type="journal article" date="2016" name="Genome Biol. Evol.">
        <title>Divergent and convergent evolution of fungal pathogenicity.</title>
        <authorList>
            <person name="Shang Y."/>
            <person name="Xiao G."/>
            <person name="Zheng P."/>
            <person name="Cen K."/>
            <person name="Zhan S."/>
            <person name="Wang C."/>
        </authorList>
    </citation>
    <scope>NUCLEOTIDE SEQUENCE [LARGE SCALE GENOMIC DNA]</scope>
    <source>
        <strain evidence="2 3">ARSEF 7405</strain>
    </source>
</reference>
<evidence type="ECO:0000256" key="1">
    <source>
        <dbReference type="SAM" id="MobiDB-lite"/>
    </source>
</evidence>
<proteinExistence type="predicted"/>
<name>A0A167WIL8_9EURO</name>
<dbReference type="VEuPathDB" id="FungiDB:AAP_04687"/>
<accession>A0A167WIL8</accession>
<feature type="region of interest" description="Disordered" evidence="1">
    <location>
        <begin position="98"/>
        <end position="121"/>
    </location>
</feature>
<dbReference type="AlphaFoldDB" id="A0A167WIL8"/>
<evidence type="ECO:0000313" key="3">
    <source>
        <dbReference type="Proteomes" id="UP000242877"/>
    </source>
</evidence>